<evidence type="ECO:0000259" key="2">
    <source>
        <dbReference type="Pfam" id="PF03067"/>
    </source>
</evidence>
<feature type="chain" id="PRO_5043348632" description="Chitin-binding type-4 domain-containing protein" evidence="1">
    <location>
        <begin position="26"/>
        <end position="229"/>
    </location>
</feature>
<dbReference type="Proteomes" id="UP001497497">
    <property type="component" value="Unassembled WGS sequence"/>
</dbReference>
<keyword evidence="1" id="KW-0732">Signal</keyword>
<feature type="signal peptide" evidence="1">
    <location>
        <begin position="1"/>
        <end position="25"/>
    </location>
</feature>
<evidence type="ECO:0000313" key="3">
    <source>
        <dbReference type="EMBL" id="CAL1534238.1"/>
    </source>
</evidence>
<protein>
    <recommendedName>
        <fullName evidence="2">Chitin-binding type-4 domain-containing protein</fullName>
    </recommendedName>
</protein>
<sequence>MTINMTRTKMCTGIALLTFIALVDGHGRLIDPPARSSMWRFGFKTPINHDDMSLYCGGFYRQWTVNKGRCGLCGDPYDGPREQEAGGKYATGTIARTYRQGDVIPVAVQLTQSHLGWFEFRLCPSEPATQDCLDSHLLPLANGSRRYTVLSKESIIHNMTLRLPYNVSCSHCVLQWKYNTGNSWGCEEDTSKCCLGCGPQEQYFGCADVAILHPEGSKTVDKRNNTTPR</sequence>
<feature type="domain" description="Chitin-binding type-4" evidence="2">
    <location>
        <begin position="26"/>
        <end position="209"/>
    </location>
</feature>
<dbReference type="AlphaFoldDB" id="A0AAV2HL44"/>
<accession>A0AAV2HL44</accession>
<organism evidence="3 4">
    <name type="scientific">Lymnaea stagnalis</name>
    <name type="common">Great pond snail</name>
    <name type="synonym">Helix stagnalis</name>
    <dbReference type="NCBI Taxonomy" id="6523"/>
    <lineage>
        <taxon>Eukaryota</taxon>
        <taxon>Metazoa</taxon>
        <taxon>Spiralia</taxon>
        <taxon>Lophotrochozoa</taxon>
        <taxon>Mollusca</taxon>
        <taxon>Gastropoda</taxon>
        <taxon>Heterobranchia</taxon>
        <taxon>Euthyneura</taxon>
        <taxon>Panpulmonata</taxon>
        <taxon>Hygrophila</taxon>
        <taxon>Lymnaeoidea</taxon>
        <taxon>Lymnaeidae</taxon>
        <taxon>Lymnaea</taxon>
    </lineage>
</organism>
<dbReference type="PANTHER" id="PTHR21113:SF4">
    <property type="entry name" value="CHITIN-BINDING TYPE-4 DOMAIN-CONTAINING PROTEIN"/>
    <property type="match status" value="1"/>
</dbReference>
<comment type="caution">
    <text evidence="3">The sequence shown here is derived from an EMBL/GenBank/DDBJ whole genome shotgun (WGS) entry which is preliminary data.</text>
</comment>
<name>A0AAV2HL44_LYMST</name>
<evidence type="ECO:0000256" key="1">
    <source>
        <dbReference type="SAM" id="SignalP"/>
    </source>
</evidence>
<dbReference type="PANTHER" id="PTHR21113">
    <property type="entry name" value="AGAP001705-PA"/>
    <property type="match status" value="1"/>
</dbReference>
<dbReference type="Pfam" id="PF03067">
    <property type="entry name" value="LPMO_10"/>
    <property type="match status" value="1"/>
</dbReference>
<evidence type="ECO:0000313" key="4">
    <source>
        <dbReference type="Proteomes" id="UP001497497"/>
    </source>
</evidence>
<gene>
    <name evidence="3" type="ORF">GSLYS_00008198001</name>
</gene>
<dbReference type="EMBL" id="CAXITT010000165">
    <property type="protein sequence ID" value="CAL1534238.1"/>
    <property type="molecule type" value="Genomic_DNA"/>
</dbReference>
<proteinExistence type="predicted"/>
<keyword evidence="4" id="KW-1185">Reference proteome</keyword>
<reference evidence="3 4" key="1">
    <citation type="submission" date="2024-04" db="EMBL/GenBank/DDBJ databases">
        <authorList>
            <consortium name="Genoscope - CEA"/>
            <person name="William W."/>
        </authorList>
    </citation>
    <scope>NUCLEOTIDE SEQUENCE [LARGE SCALE GENOMIC DNA]</scope>
</reference>
<dbReference type="InterPro" id="IPR004302">
    <property type="entry name" value="Cellulose/chitin-bd_N"/>
</dbReference>